<dbReference type="SUPFAM" id="SSF69593">
    <property type="entry name" value="Glycerol-3-phosphate (1)-acyltransferase"/>
    <property type="match status" value="1"/>
</dbReference>
<feature type="domain" description="Phospholipid/glycerol acyltransferase" evidence="6">
    <location>
        <begin position="84"/>
        <end position="196"/>
    </location>
</feature>
<evidence type="ECO:0000259" key="6">
    <source>
        <dbReference type="SMART" id="SM00563"/>
    </source>
</evidence>
<dbReference type="RefSeq" id="WP_117175992.1">
    <property type="nucleotide sequence ID" value="NZ_QFZK01000004.1"/>
</dbReference>
<proteinExistence type="predicted"/>
<evidence type="ECO:0000313" key="7">
    <source>
        <dbReference type="EMBL" id="RFO97120.1"/>
    </source>
</evidence>
<keyword evidence="8" id="KW-1185">Reference proteome</keyword>
<protein>
    <submittedName>
        <fullName evidence="7">1-acyl-sn-glycerol-3-phosphate acyltransferase</fullName>
    </submittedName>
</protein>
<accession>A0A3E1REU5</accession>
<dbReference type="AlphaFoldDB" id="A0A3E1REU5"/>
<dbReference type="GO" id="GO:0006654">
    <property type="term" value="P:phosphatidic acid biosynthetic process"/>
    <property type="evidence" value="ECO:0007669"/>
    <property type="project" value="TreeGrafter"/>
</dbReference>
<evidence type="ECO:0000313" key="8">
    <source>
        <dbReference type="Proteomes" id="UP000260665"/>
    </source>
</evidence>
<evidence type="ECO:0000256" key="3">
    <source>
        <dbReference type="ARBA" id="ARBA00022679"/>
    </source>
</evidence>
<gene>
    <name evidence="7" type="ORF">DIC66_08210</name>
</gene>
<keyword evidence="5 7" id="KW-0012">Acyltransferase</keyword>
<sequence>MSHVHPATQSSAIPAPQGWRSLRLVKAVQVLLHFLRGGQTVARHFPGYDTQQKRQAIQQWAQGVLQTLQVTVDSQGTTPAHYAGLVVANHLSWLDVLVIQSVLPGVFVAKTEVKRWPLIGPLAQACATIFVDRSSARSAHSMVDSSVTAIHNGWCVVAFPEGTSTDGRDLGPFHANIFECALRAGTPVQTLTLRYVDRATGQPSDAAHFTGEMTLLASLLRVMGQSTLCAQVHLGEHIEVQGQTRKTLAQRAHSQIRTLLLALALAQGTA</sequence>
<dbReference type="EMBL" id="QFZK01000004">
    <property type="protein sequence ID" value="RFO97120.1"/>
    <property type="molecule type" value="Genomic_DNA"/>
</dbReference>
<dbReference type="PANTHER" id="PTHR10434:SF64">
    <property type="entry name" value="1-ACYL-SN-GLYCEROL-3-PHOSPHATE ACYLTRANSFERASE-RELATED"/>
    <property type="match status" value="1"/>
</dbReference>
<evidence type="ECO:0000256" key="1">
    <source>
        <dbReference type="ARBA" id="ARBA00005189"/>
    </source>
</evidence>
<evidence type="ECO:0000256" key="5">
    <source>
        <dbReference type="ARBA" id="ARBA00023315"/>
    </source>
</evidence>
<evidence type="ECO:0000256" key="4">
    <source>
        <dbReference type="ARBA" id="ARBA00023098"/>
    </source>
</evidence>
<keyword evidence="3 7" id="KW-0808">Transferase</keyword>
<keyword evidence="2" id="KW-0444">Lipid biosynthesis</keyword>
<dbReference type="CDD" id="cd07989">
    <property type="entry name" value="LPLAT_AGPAT-like"/>
    <property type="match status" value="1"/>
</dbReference>
<dbReference type="Proteomes" id="UP000260665">
    <property type="component" value="Unassembled WGS sequence"/>
</dbReference>
<name>A0A3E1REU5_9BURK</name>
<organism evidence="7 8">
    <name type="scientific">Rhodoferax lacus</name>
    <dbReference type="NCBI Taxonomy" id="2184758"/>
    <lineage>
        <taxon>Bacteria</taxon>
        <taxon>Pseudomonadati</taxon>
        <taxon>Pseudomonadota</taxon>
        <taxon>Betaproteobacteria</taxon>
        <taxon>Burkholderiales</taxon>
        <taxon>Comamonadaceae</taxon>
        <taxon>Rhodoferax</taxon>
    </lineage>
</organism>
<dbReference type="InterPro" id="IPR002123">
    <property type="entry name" value="Plipid/glycerol_acylTrfase"/>
</dbReference>
<keyword evidence="4" id="KW-0443">Lipid metabolism</keyword>
<dbReference type="PANTHER" id="PTHR10434">
    <property type="entry name" value="1-ACYL-SN-GLYCEROL-3-PHOSPHATE ACYLTRANSFERASE"/>
    <property type="match status" value="1"/>
</dbReference>
<comment type="caution">
    <text evidence="7">The sequence shown here is derived from an EMBL/GenBank/DDBJ whole genome shotgun (WGS) entry which is preliminary data.</text>
</comment>
<evidence type="ECO:0000256" key="2">
    <source>
        <dbReference type="ARBA" id="ARBA00022516"/>
    </source>
</evidence>
<dbReference type="SMART" id="SM00563">
    <property type="entry name" value="PlsC"/>
    <property type="match status" value="1"/>
</dbReference>
<dbReference type="Pfam" id="PF01553">
    <property type="entry name" value="Acyltransferase"/>
    <property type="match status" value="1"/>
</dbReference>
<comment type="pathway">
    <text evidence="1">Lipid metabolism.</text>
</comment>
<dbReference type="OrthoDB" id="9806880at2"/>
<reference evidence="7 8" key="1">
    <citation type="submission" date="2018-05" db="EMBL/GenBank/DDBJ databases">
        <title>Rhodoferax soyangensis sp.nov., isolated from an oligotrophic freshwater lake.</title>
        <authorList>
            <person name="Park M."/>
        </authorList>
    </citation>
    <scope>NUCLEOTIDE SEQUENCE [LARGE SCALE GENOMIC DNA]</scope>
    <source>
        <strain evidence="7 8">IMCC26218</strain>
    </source>
</reference>
<dbReference type="GO" id="GO:0003841">
    <property type="term" value="F:1-acylglycerol-3-phosphate O-acyltransferase activity"/>
    <property type="evidence" value="ECO:0007669"/>
    <property type="project" value="TreeGrafter"/>
</dbReference>